<evidence type="ECO:0000256" key="1">
    <source>
        <dbReference type="SAM" id="MobiDB-lite"/>
    </source>
</evidence>
<reference evidence="2" key="1">
    <citation type="submission" date="2018-02" db="EMBL/GenBank/DDBJ databases">
        <title>Rhizophora mucronata_Transcriptome.</title>
        <authorList>
            <person name="Meera S.P."/>
            <person name="Sreeshan A."/>
            <person name="Augustine A."/>
        </authorList>
    </citation>
    <scope>NUCLEOTIDE SEQUENCE</scope>
    <source>
        <tissue evidence="2">Leaf</tissue>
    </source>
</reference>
<sequence length="49" mass="4844">MGACASPATSLSPTLAPARPSTLNPSDSGTRDRIPLPVSPLSSPSPSPT</sequence>
<proteinExistence type="predicted"/>
<name>A0A2P2IJX4_RHIMU</name>
<organism evidence="2">
    <name type="scientific">Rhizophora mucronata</name>
    <name type="common">Asiatic mangrove</name>
    <dbReference type="NCBI Taxonomy" id="61149"/>
    <lineage>
        <taxon>Eukaryota</taxon>
        <taxon>Viridiplantae</taxon>
        <taxon>Streptophyta</taxon>
        <taxon>Embryophyta</taxon>
        <taxon>Tracheophyta</taxon>
        <taxon>Spermatophyta</taxon>
        <taxon>Magnoliopsida</taxon>
        <taxon>eudicotyledons</taxon>
        <taxon>Gunneridae</taxon>
        <taxon>Pentapetalae</taxon>
        <taxon>rosids</taxon>
        <taxon>fabids</taxon>
        <taxon>Malpighiales</taxon>
        <taxon>Rhizophoraceae</taxon>
        <taxon>Rhizophora</taxon>
    </lineage>
</organism>
<accession>A0A2P2IJX4</accession>
<protein>
    <submittedName>
        <fullName evidence="2">Uncharacterized protein</fullName>
    </submittedName>
</protein>
<dbReference type="EMBL" id="GGEC01001043">
    <property type="protein sequence ID" value="MBW81526.1"/>
    <property type="molecule type" value="Transcribed_RNA"/>
</dbReference>
<evidence type="ECO:0000313" key="2">
    <source>
        <dbReference type="EMBL" id="MBW81526.1"/>
    </source>
</evidence>
<dbReference type="AlphaFoldDB" id="A0A2P2IJX4"/>
<feature type="region of interest" description="Disordered" evidence="1">
    <location>
        <begin position="1"/>
        <end position="49"/>
    </location>
</feature>